<comment type="similarity">
    <text evidence="4">Belongs to the peptidase T1B family.</text>
</comment>
<gene>
    <name evidence="5" type="primary">PSMB3</name>
    <name evidence="5" type="ORF">HK099_006246</name>
</gene>
<dbReference type="GO" id="GO:0005634">
    <property type="term" value="C:nucleus"/>
    <property type="evidence" value="ECO:0007669"/>
    <property type="project" value="UniProtKB-SubCell"/>
</dbReference>
<dbReference type="Proteomes" id="UP001211065">
    <property type="component" value="Unassembled WGS sequence"/>
</dbReference>
<comment type="subcellular location">
    <subcellularLocation>
        <location evidence="4">Cytoplasm</location>
    </subcellularLocation>
    <subcellularLocation>
        <location evidence="4">Nucleus</location>
    </subcellularLocation>
</comment>
<evidence type="ECO:0000256" key="1">
    <source>
        <dbReference type="ARBA" id="ARBA00022490"/>
    </source>
</evidence>
<comment type="subunit">
    <text evidence="4">Component of the proteasome complex.</text>
</comment>
<dbReference type="PANTHER" id="PTHR32194">
    <property type="entry name" value="METALLOPROTEASE TLDD"/>
    <property type="match status" value="1"/>
</dbReference>
<evidence type="ECO:0000313" key="5">
    <source>
        <dbReference type="EMBL" id="KAJ3215687.1"/>
    </source>
</evidence>
<dbReference type="EMBL" id="JADGJW010000527">
    <property type="protein sequence ID" value="KAJ3215687.1"/>
    <property type="molecule type" value="Genomic_DNA"/>
</dbReference>
<sequence length="204" mass="22824">MSIMSYNGGAIVAMKGKNCVAIASDRRFGVQALTLTHDFQKVFEINDKIYIGLGGLATDVQTLSETFRYRVNMYNLKEEREIQPKTFAHLVSSTLYEKRFGPYYCEPVIAGLEKDGSPFICSTDLIGCTTFPNDFVVTGTAEQQLYGMCESLWEPNLEPEDLFEIISQALLNAVDRDAVSGWGAIVHVITEDKVITRTLRGRMD</sequence>
<dbReference type="PROSITE" id="PS00854">
    <property type="entry name" value="PROTEASOME_BETA_1"/>
    <property type="match status" value="1"/>
</dbReference>
<comment type="caution">
    <text evidence="5">The sequence shown here is derived from an EMBL/GenBank/DDBJ whole genome shotgun (WGS) entry which is preliminary data.</text>
</comment>
<dbReference type="FunFam" id="3.60.20.10:FF:000003">
    <property type="entry name" value="Proteasome subunit beta type-3"/>
    <property type="match status" value="1"/>
</dbReference>
<evidence type="ECO:0000313" key="6">
    <source>
        <dbReference type="Proteomes" id="UP001211065"/>
    </source>
</evidence>
<dbReference type="GO" id="GO:0043161">
    <property type="term" value="P:proteasome-mediated ubiquitin-dependent protein catabolic process"/>
    <property type="evidence" value="ECO:0007669"/>
    <property type="project" value="InterPro"/>
</dbReference>
<protein>
    <recommendedName>
        <fullName evidence="4">Proteasome subunit beta</fullName>
    </recommendedName>
</protein>
<dbReference type="InterPro" id="IPR001353">
    <property type="entry name" value="Proteasome_sua/b"/>
</dbReference>
<evidence type="ECO:0000256" key="3">
    <source>
        <dbReference type="ARBA" id="ARBA00023242"/>
    </source>
</evidence>
<keyword evidence="3 4" id="KW-0539">Nucleus</keyword>
<dbReference type="InterPro" id="IPR016050">
    <property type="entry name" value="Proteasome_bsu_CS"/>
</dbReference>
<dbReference type="GO" id="GO:0005737">
    <property type="term" value="C:cytoplasm"/>
    <property type="evidence" value="ECO:0007669"/>
    <property type="project" value="UniProtKB-SubCell"/>
</dbReference>
<dbReference type="AlphaFoldDB" id="A0AAD5TY61"/>
<dbReference type="InterPro" id="IPR033811">
    <property type="entry name" value="Proteasome_beta_3"/>
</dbReference>
<accession>A0AAD5TY61</accession>
<dbReference type="InterPro" id="IPR023333">
    <property type="entry name" value="Proteasome_suB-type"/>
</dbReference>
<dbReference type="Gene3D" id="3.60.20.10">
    <property type="entry name" value="Glutamine Phosphoribosylpyrophosphate, subunit 1, domain 1"/>
    <property type="match status" value="1"/>
</dbReference>
<keyword evidence="6" id="KW-1185">Reference proteome</keyword>
<dbReference type="GO" id="GO:0019774">
    <property type="term" value="C:proteasome core complex, beta-subunit complex"/>
    <property type="evidence" value="ECO:0007669"/>
    <property type="project" value="InterPro"/>
</dbReference>
<name>A0AAD5TY61_9FUNG</name>
<dbReference type="PANTHER" id="PTHR32194:SF10">
    <property type="entry name" value="PROTEASOME SUBUNIT BETA TYPE-3"/>
    <property type="match status" value="1"/>
</dbReference>
<reference evidence="5" key="1">
    <citation type="submission" date="2020-05" db="EMBL/GenBank/DDBJ databases">
        <title>Phylogenomic resolution of chytrid fungi.</title>
        <authorList>
            <person name="Stajich J.E."/>
            <person name="Amses K."/>
            <person name="Simmons R."/>
            <person name="Seto K."/>
            <person name="Myers J."/>
            <person name="Bonds A."/>
            <person name="Quandt C.A."/>
            <person name="Barry K."/>
            <person name="Liu P."/>
            <person name="Grigoriev I."/>
            <person name="Longcore J.E."/>
            <person name="James T.Y."/>
        </authorList>
    </citation>
    <scope>NUCLEOTIDE SEQUENCE</scope>
    <source>
        <strain evidence="5">JEL0476</strain>
    </source>
</reference>
<proteinExistence type="inferred from homology"/>
<keyword evidence="1 4" id="KW-0963">Cytoplasm</keyword>
<dbReference type="CDD" id="cd03759">
    <property type="entry name" value="proteasome_beta_type_3"/>
    <property type="match status" value="1"/>
</dbReference>
<evidence type="ECO:0000256" key="2">
    <source>
        <dbReference type="ARBA" id="ARBA00022942"/>
    </source>
</evidence>
<dbReference type="PROSITE" id="PS51476">
    <property type="entry name" value="PROTEASOME_BETA_2"/>
    <property type="match status" value="1"/>
</dbReference>
<comment type="function">
    <text evidence="4">Component of the proteasome, a multicatalytic proteinase complex which is characterized by its ability to cleave peptides with Arg, Phe, Tyr, Leu, and Glu adjacent to the leaving group at neutral or slightly basic pH. The proteasome has an ATP-dependent proteolytic activity.</text>
</comment>
<dbReference type="InterPro" id="IPR029055">
    <property type="entry name" value="Ntn_hydrolases_N"/>
</dbReference>
<evidence type="ECO:0000256" key="4">
    <source>
        <dbReference type="RuleBase" id="RU004203"/>
    </source>
</evidence>
<organism evidence="5 6">
    <name type="scientific">Clydaea vesicula</name>
    <dbReference type="NCBI Taxonomy" id="447962"/>
    <lineage>
        <taxon>Eukaryota</taxon>
        <taxon>Fungi</taxon>
        <taxon>Fungi incertae sedis</taxon>
        <taxon>Chytridiomycota</taxon>
        <taxon>Chytridiomycota incertae sedis</taxon>
        <taxon>Chytridiomycetes</taxon>
        <taxon>Lobulomycetales</taxon>
        <taxon>Lobulomycetaceae</taxon>
        <taxon>Clydaea</taxon>
    </lineage>
</organism>
<dbReference type="Pfam" id="PF00227">
    <property type="entry name" value="Proteasome"/>
    <property type="match status" value="1"/>
</dbReference>
<keyword evidence="2 4" id="KW-0647">Proteasome</keyword>
<dbReference type="SUPFAM" id="SSF56235">
    <property type="entry name" value="N-terminal nucleophile aminohydrolases (Ntn hydrolases)"/>
    <property type="match status" value="1"/>
</dbReference>